<dbReference type="STRING" id="57577.A0A2K3NR25"/>
<protein>
    <submittedName>
        <fullName evidence="2">Ribonuclease H</fullName>
    </submittedName>
</protein>
<accession>A0A2K3NR25</accession>
<evidence type="ECO:0000259" key="1">
    <source>
        <dbReference type="Pfam" id="PF13456"/>
    </source>
</evidence>
<dbReference type="InterPro" id="IPR002156">
    <property type="entry name" value="RNaseH_domain"/>
</dbReference>
<dbReference type="GO" id="GO:0003676">
    <property type="term" value="F:nucleic acid binding"/>
    <property type="evidence" value="ECO:0007669"/>
    <property type="project" value="InterPro"/>
</dbReference>
<feature type="domain" description="RNase H type-1" evidence="1">
    <location>
        <begin position="154"/>
        <end position="222"/>
    </location>
</feature>
<dbReference type="InterPro" id="IPR044730">
    <property type="entry name" value="RNase_H-like_dom_plant"/>
</dbReference>
<dbReference type="SUPFAM" id="SSF53098">
    <property type="entry name" value="Ribonuclease H-like"/>
    <property type="match status" value="1"/>
</dbReference>
<proteinExistence type="predicted"/>
<dbReference type="CDD" id="cd06222">
    <property type="entry name" value="RNase_H_like"/>
    <property type="match status" value="1"/>
</dbReference>
<reference evidence="2 3" key="2">
    <citation type="journal article" date="2017" name="Front. Plant Sci.">
        <title>Gene Classification and Mining of Molecular Markers Useful in Red Clover (Trifolium pratense) Breeding.</title>
        <authorList>
            <person name="Istvanek J."/>
            <person name="Dluhosova J."/>
            <person name="Dluhos P."/>
            <person name="Patkova L."/>
            <person name="Nedelnik J."/>
            <person name="Repkova J."/>
        </authorList>
    </citation>
    <scope>NUCLEOTIDE SEQUENCE [LARGE SCALE GENOMIC DNA]</scope>
    <source>
        <strain evidence="3">cv. Tatra</strain>
        <tissue evidence="2">Young leaves</tissue>
    </source>
</reference>
<dbReference type="Proteomes" id="UP000236291">
    <property type="component" value="Unassembled WGS sequence"/>
</dbReference>
<evidence type="ECO:0000313" key="3">
    <source>
        <dbReference type="Proteomes" id="UP000236291"/>
    </source>
</evidence>
<gene>
    <name evidence="2" type="ORF">L195_g001931</name>
</gene>
<sequence>MVSVCVLCMVTSEATPHLFLHCSLAVALWNWLAEQFQIVFNMDGMQDIFQSCNPAWCSQVKDLALAAIIHTFHTIWMTRNKIRFNNAKVSIHSAKIKIGTLIAASSAMTKSFASSATVDLQVLSNIQVPVQQRPKKKSLLVLWKAPPIFWTKVNTDGSFTQTSSACGGIFRNHHANYLGSFASCIYHSSVLYTESMEIVLVMEEAAARGWWNIWLESDSKTALGAFTNFDIVPWDL</sequence>
<dbReference type="InterPro" id="IPR036397">
    <property type="entry name" value="RNaseH_sf"/>
</dbReference>
<name>A0A2K3NR25_TRIPR</name>
<dbReference type="PANTHER" id="PTHR47723:SF23">
    <property type="entry name" value="REVERSE TRANSCRIPTASE-LIKE PROTEIN"/>
    <property type="match status" value="1"/>
</dbReference>
<dbReference type="AlphaFoldDB" id="A0A2K3NR25"/>
<dbReference type="EMBL" id="ASHM01000825">
    <property type="protein sequence ID" value="PNY05479.1"/>
    <property type="molecule type" value="Genomic_DNA"/>
</dbReference>
<organism evidence="2 3">
    <name type="scientific">Trifolium pratense</name>
    <name type="common">Red clover</name>
    <dbReference type="NCBI Taxonomy" id="57577"/>
    <lineage>
        <taxon>Eukaryota</taxon>
        <taxon>Viridiplantae</taxon>
        <taxon>Streptophyta</taxon>
        <taxon>Embryophyta</taxon>
        <taxon>Tracheophyta</taxon>
        <taxon>Spermatophyta</taxon>
        <taxon>Magnoliopsida</taxon>
        <taxon>eudicotyledons</taxon>
        <taxon>Gunneridae</taxon>
        <taxon>Pentapetalae</taxon>
        <taxon>rosids</taxon>
        <taxon>fabids</taxon>
        <taxon>Fabales</taxon>
        <taxon>Fabaceae</taxon>
        <taxon>Papilionoideae</taxon>
        <taxon>50 kb inversion clade</taxon>
        <taxon>NPAAA clade</taxon>
        <taxon>Hologalegina</taxon>
        <taxon>IRL clade</taxon>
        <taxon>Trifolieae</taxon>
        <taxon>Trifolium</taxon>
    </lineage>
</organism>
<dbReference type="InterPro" id="IPR053151">
    <property type="entry name" value="RNase_H-like"/>
</dbReference>
<dbReference type="Gene3D" id="3.30.420.10">
    <property type="entry name" value="Ribonuclease H-like superfamily/Ribonuclease H"/>
    <property type="match status" value="1"/>
</dbReference>
<evidence type="ECO:0000313" key="2">
    <source>
        <dbReference type="EMBL" id="PNY05479.1"/>
    </source>
</evidence>
<dbReference type="GO" id="GO:0004523">
    <property type="term" value="F:RNA-DNA hybrid ribonuclease activity"/>
    <property type="evidence" value="ECO:0007669"/>
    <property type="project" value="InterPro"/>
</dbReference>
<dbReference type="Pfam" id="PF13456">
    <property type="entry name" value="RVT_3"/>
    <property type="match status" value="1"/>
</dbReference>
<comment type="caution">
    <text evidence="2">The sequence shown here is derived from an EMBL/GenBank/DDBJ whole genome shotgun (WGS) entry which is preliminary data.</text>
</comment>
<dbReference type="InterPro" id="IPR012337">
    <property type="entry name" value="RNaseH-like_sf"/>
</dbReference>
<dbReference type="PANTHER" id="PTHR47723">
    <property type="entry name" value="OS05G0353850 PROTEIN"/>
    <property type="match status" value="1"/>
</dbReference>
<reference evidence="2 3" key="1">
    <citation type="journal article" date="2014" name="Am. J. Bot.">
        <title>Genome assembly and annotation for red clover (Trifolium pratense; Fabaceae).</title>
        <authorList>
            <person name="Istvanek J."/>
            <person name="Jaros M."/>
            <person name="Krenek A."/>
            <person name="Repkova J."/>
        </authorList>
    </citation>
    <scope>NUCLEOTIDE SEQUENCE [LARGE SCALE GENOMIC DNA]</scope>
    <source>
        <strain evidence="3">cv. Tatra</strain>
        <tissue evidence="2">Young leaves</tissue>
    </source>
</reference>